<proteinExistence type="predicted"/>
<evidence type="ECO:0000313" key="1">
    <source>
        <dbReference type="EMBL" id="POR46744.1"/>
    </source>
</evidence>
<reference evidence="1 2" key="1">
    <citation type="submission" date="2018-01" db="EMBL/GenBank/DDBJ databases">
        <title>Genomic Encyclopedia of Type Strains, Phase III (KMG-III): the genomes of soil and plant-associated and newly described type strains.</title>
        <authorList>
            <person name="Whitman W."/>
        </authorList>
    </citation>
    <scope>NUCLEOTIDE SEQUENCE [LARGE SCALE GENOMIC DNA]</scope>
    <source>
        <strain evidence="1 2">JCM 18070</strain>
    </source>
</reference>
<name>A0A2S4LWC1_9BURK</name>
<dbReference type="RefSeq" id="WP_103707181.1">
    <property type="nucleotide sequence ID" value="NZ_PQGA01000022.1"/>
</dbReference>
<keyword evidence="2" id="KW-1185">Reference proteome</keyword>
<dbReference type="AlphaFoldDB" id="A0A2S4LWC1"/>
<sequence length="168" mass="18188">MKKPVSLRAAITAALPDLATNPDKLTVHIDAGVIEATGGLSASFEYRYTCNVILLDFAGDADLLFIAINEWARRYQVDLLNDPEARANGITFEVDILSDTLSDVSIKLQLTESVVVGVDAAGNRTIDHIDDSIMPDHTITSVAEPIVDPDALIVRSVRDGIESQVWPT</sequence>
<gene>
    <name evidence="1" type="ORF">B0G62_12260</name>
</gene>
<dbReference type="Proteomes" id="UP000237381">
    <property type="component" value="Unassembled WGS sequence"/>
</dbReference>
<organism evidence="1 2">
    <name type="scientific">Paraburkholderia eburnea</name>
    <dbReference type="NCBI Taxonomy" id="1189126"/>
    <lineage>
        <taxon>Bacteria</taxon>
        <taxon>Pseudomonadati</taxon>
        <taxon>Pseudomonadota</taxon>
        <taxon>Betaproteobacteria</taxon>
        <taxon>Burkholderiales</taxon>
        <taxon>Burkholderiaceae</taxon>
        <taxon>Paraburkholderia</taxon>
    </lineage>
</organism>
<dbReference type="OrthoDB" id="8564199at2"/>
<dbReference type="InterPro" id="IPR009678">
    <property type="entry name" value="Phage_tail_completion_R"/>
</dbReference>
<accession>A0A2S4LWC1</accession>
<dbReference type="Pfam" id="PF06891">
    <property type="entry name" value="P2_Phage_GpR"/>
    <property type="match status" value="1"/>
</dbReference>
<dbReference type="EMBL" id="PQGA01000022">
    <property type="protein sequence ID" value="POR46744.1"/>
    <property type="molecule type" value="Genomic_DNA"/>
</dbReference>
<evidence type="ECO:0000313" key="2">
    <source>
        <dbReference type="Proteomes" id="UP000237381"/>
    </source>
</evidence>
<protein>
    <submittedName>
        <fullName evidence="1">Tail completion protein R (GpR)</fullName>
    </submittedName>
</protein>
<comment type="caution">
    <text evidence="1">The sequence shown here is derived from an EMBL/GenBank/DDBJ whole genome shotgun (WGS) entry which is preliminary data.</text>
</comment>